<organism evidence="7 8">
    <name type="scientific">Anoxynatronum sibiricum</name>
    <dbReference type="NCBI Taxonomy" id="210623"/>
    <lineage>
        <taxon>Bacteria</taxon>
        <taxon>Bacillati</taxon>
        <taxon>Bacillota</taxon>
        <taxon>Clostridia</taxon>
        <taxon>Eubacteriales</taxon>
        <taxon>Clostridiaceae</taxon>
        <taxon>Anoxynatronum</taxon>
    </lineage>
</organism>
<comment type="similarity">
    <text evidence="1">Belongs to the Fur family.</text>
</comment>
<dbReference type="PANTHER" id="PTHR33202:SF8">
    <property type="entry name" value="PEROXIDE-RESPONSIVE REPRESSOR PERR"/>
    <property type="match status" value="1"/>
</dbReference>
<dbReference type="Gene3D" id="3.30.1490.190">
    <property type="match status" value="1"/>
</dbReference>
<gene>
    <name evidence="7" type="ORF">AAIG11_00785</name>
</gene>
<dbReference type="Proteomes" id="UP001407405">
    <property type="component" value="Unassembled WGS sequence"/>
</dbReference>
<evidence type="ECO:0000313" key="7">
    <source>
        <dbReference type="EMBL" id="MEN1758994.1"/>
    </source>
</evidence>
<keyword evidence="2" id="KW-0678">Repressor</keyword>
<dbReference type="InterPro" id="IPR036388">
    <property type="entry name" value="WH-like_DNA-bd_sf"/>
</dbReference>
<keyword evidence="5" id="KW-0238">DNA-binding</keyword>
<keyword evidence="8" id="KW-1185">Reference proteome</keyword>
<dbReference type="InterPro" id="IPR036390">
    <property type="entry name" value="WH_DNA-bd_sf"/>
</dbReference>
<dbReference type="Pfam" id="PF01475">
    <property type="entry name" value="FUR"/>
    <property type="match status" value="1"/>
</dbReference>
<evidence type="ECO:0000256" key="2">
    <source>
        <dbReference type="ARBA" id="ARBA00022491"/>
    </source>
</evidence>
<name>A0ABU9VPA6_9CLOT</name>
<evidence type="ECO:0000256" key="4">
    <source>
        <dbReference type="ARBA" id="ARBA00023015"/>
    </source>
</evidence>
<dbReference type="CDD" id="cd07153">
    <property type="entry name" value="Fur_like"/>
    <property type="match status" value="1"/>
</dbReference>
<protein>
    <submittedName>
        <fullName evidence="7">Fur family transcriptional regulator</fullName>
    </submittedName>
</protein>
<dbReference type="InterPro" id="IPR002481">
    <property type="entry name" value="FUR"/>
</dbReference>
<keyword evidence="3" id="KW-0862">Zinc</keyword>
<evidence type="ECO:0000256" key="3">
    <source>
        <dbReference type="ARBA" id="ARBA00022833"/>
    </source>
</evidence>
<dbReference type="PANTHER" id="PTHR33202">
    <property type="entry name" value="ZINC UPTAKE REGULATION PROTEIN"/>
    <property type="match status" value="1"/>
</dbReference>
<dbReference type="RefSeq" id="WP_343184377.1">
    <property type="nucleotide sequence ID" value="NZ_JBCITM010000001.1"/>
</dbReference>
<accession>A0ABU9VPA6</accession>
<evidence type="ECO:0000313" key="8">
    <source>
        <dbReference type="Proteomes" id="UP001407405"/>
    </source>
</evidence>
<keyword evidence="6" id="KW-0804">Transcription</keyword>
<reference evidence="7 8" key="1">
    <citation type="submission" date="2024-04" db="EMBL/GenBank/DDBJ databases">
        <title>Genome sequencing and metabolic network reconstruction of aminoacids and betaine degradation by Anoxynatronum sibiricum.</title>
        <authorList>
            <person name="Detkova E.N."/>
            <person name="Boltjanskaja Y.V."/>
            <person name="Mardanov A.V."/>
            <person name="Kevbrin V."/>
        </authorList>
    </citation>
    <scope>NUCLEOTIDE SEQUENCE [LARGE SCALE GENOMIC DNA]</scope>
    <source>
        <strain evidence="7 8">Z-7981</strain>
    </source>
</reference>
<dbReference type="Gene3D" id="1.10.10.10">
    <property type="entry name" value="Winged helix-like DNA-binding domain superfamily/Winged helix DNA-binding domain"/>
    <property type="match status" value="1"/>
</dbReference>
<keyword evidence="4" id="KW-0805">Transcription regulation</keyword>
<sequence length="148" mass="17598">MKMESTKPKSMEELNQYLQEHGVKPSYQRTRIFEYLLNHMTHPTVDEIYQALSDQIPTLSKTTVYNTLKAFMEAQLVRMVNIEDHEARYDVDLSTHGHFKCEQCSTIYDFELDMTQLKNEFLDTFLIKERNVYYQGICNQCLSKSKRH</sequence>
<comment type="caution">
    <text evidence="7">The sequence shown here is derived from an EMBL/GenBank/DDBJ whole genome shotgun (WGS) entry which is preliminary data.</text>
</comment>
<evidence type="ECO:0000256" key="6">
    <source>
        <dbReference type="ARBA" id="ARBA00023163"/>
    </source>
</evidence>
<evidence type="ECO:0000256" key="1">
    <source>
        <dbReference type="ARBA" id="ARBA00007957"/>
    </source>
</evidence>
<proteinExistence type="inferred from homology"/>
<dbReference type="SUPFAM" id="SSF46785">
    <property type="entry name" value="Winged helix' DNA-binding domain"/>
    <property type="match status" value="1"/>
</dbReference>
<dbReference type="EMBL" id="JBCITM010000001">
    <property type="protein sequence ID" value="MEN1758994.1"/>
    <property type="molecule type" value="Genomic_DNA"/>
</dbReference>
<evidence type="ECO:0000256" key="5">
    <source>
        <dbReference type="ARBA" id="ARBA00023125"/>
    </source>
</evidence>
<dbReference type="InterPro" id="IPR043135">
    <property type="entry name" value="Fur_C"/>
</dbReference>